<feature type="compositionally biased region" description="Basic and acidic residues" evidence="2">
    <location>
        <begin position="29"/>
        <end position="44"/>
    </location>
</feature>
<feature type="domain" description="CsbD-like" evidence="3">
    <location>
        <begin position="5"/>
        <end position="57"/>
    </location>
</feature>
<keyword evidence="5" id="KW-1185">Reference proteome</keyword>
<evidence type="ECO:0000259" key="3">
    <source>
        <dbReference type="Pfam" id="PF05532"/>
    </source>
</evidence>
<evidence type="ECO:0000256" key="2">
    <source>
        <dbReference type="SAM" id="MobiDB-lite"/>
    </source>
</evidence>
<evidence type="ECO:0000256" key="1">
    <source>
        <dbReference type="ARBA" id="ARBA00009129"/>
    </source>
</evidence>
<gene>
    <name evidence="4" type="ORF">F8O01_00295</name>
</gene>
<dbReference type="SUPFAM" id="SSF69047">
    <property type="entry name" value="Hypothetical protein YjbJ"/>
    <property type="match status" value="1"/>
</dbReference>
<dbReference type="RefSeq" id="WP_158038859.1">
    <property type="nucleotide sequence ID" value="NZ_JACCFV010000001.1"/>
</dbReference>
<comment type="similarity">
    <text evidence="1">Belongs to the UPF0337 (CsbD) family.</text>
</comment>
<accession>A0A7J5C1C4</accession>
<dbReference type="Proteomes" id="UP000467240">
    <property type="component" value="Unassembled WGS sequence"/>
</dbReference>
<protein>
    <submittedName>
        <fullName evidence="4">CsbD family protein</fullName>
    </submittedName>
</protein>
<dbReference type="EMBL" id="WBJZ01000001">
    <property type="protein sequence ID" value="KAB1662427.1"/>
    <property type="molecule type" value="Genomic_DNA"/>
</dbReference>
<feature type="compositionally biased region" description="Basic and acidic residues" evidence="2">
    <location>
        <begin position="53"/>
        <end position="67"/>
    </location>
</feature>
<dbReference type="Gene3D" id="1.10.1470.10">
    <property type="entry name" value="YjbJ"/>
    <property type="match status" value="1"/>
</dbReference>
<dbReference type="InterPro" id="IPR008462">
    <property type="entry name" value="CsbD"/>
</dbReference>
<feature type="compositionally biased region" description="Basic and acidic residues" evidence="2">
    <location>
        <begin position="1"/>
        <end position="20"/>
    </location>
</feature>
<organism evidence="4 5">
    <name type="scientific">Pseudoclavibacter chungangensis</name>
    <dbReference type="NCBI Taxonomy" id="587635"/>
    <lineage>
        <taxon>Bacteria</taxon>
        <taxon>Bacillati</taxon>
        <taxon>Actinomycetota</taxon>
        <taxon>Actinomycetes</taxon>
        <taxon>Micrococcales</taxon>
        <taxon>Microbacteriaceae</taxon>
        <taxon>Pseudoclavibacter</taxon>
    </lineage>
</organism>
<comment type="caution">
    <text evidence="4">The sequence shown here is derived from an EMBL/GenBank/DDBJ whole genome shotgun (WGS) entry which is preliminary data.</text>
</comment>
<name>A0A7J5C1C4_9MICO</name>
<evidence type="ECO:0000313" key="4">
    <source>
        <dbReference type="EMBL" id="KAB1662427.1"/>
    </source>
</evidence>
<dbReference type="AlphaFoldDB" id="A0A7J5C1C4"/>
<proteinExistence type="inferred from homology"/>
<feature type="region of interest" description="Disordered" evidence="2">
    <location>
        <begin position="1"/>
        <end position="67"/>
    </location>
</feature>
<evidence type="ECO:0000313" key="5">
    <source>
        <dbReference type="Proteomes" id="UP000467240"/>
    </source>
</evidence>
<sequence>MALDDDIKHTSQDLGGRAKEAAGAVTNNDELKREGRADQFEAKVKNAVSDAADSVKEGVDRLKDKLS</sequence>
<dbReference type="OrthoDB" id="2143260at2"/>
<dbReference type="InterPro" id="IPR036629">
    <property type="entry name" value="YjbJ_sf"/>
</dbReference>
<dbReference type="Pfam" id="PF05532">
    <property type="entry name" value="CsbD"/>
    <property type="match status" value="1"/>
</dbReference>
<reference evidence="4 5" key="1">
    <citation type="submission" date="2019-09" db="EMBL/GenBank/DDBJ databases">
        <title>Phylogeny of genus Pseudoclavibacter and closely related genus.</title>
        <authorList>
            <person name="Li Y."/>
        </authorList>
    </citation>
    <scope>NUCLEOTIDE SEQUENCE [LARGE SCALE GENOMIC DNA]</scope>
    <source>
        <strain evidence="4 5">DSM 23821</strain>
    </source>
</reference>